<feature type="domain" description="Calcineurin-like phosphoesterase" evidence="1">
    <location>
        <begin position="68"/>
        <end position="248"/>
    </location>
</feature>
<dbReference type="CDD" id="cd07379">
    <property type="entry name" value="MPP_239FB"/>
    <property type="match status" value="1"/>
</dbReference>
<name>A0A2J6RRI1_HYAVF</name>
<evidence type="ECO:0000259" key="1">
    <source>
        <dbReference type="Pfam" id="PF00149"/>
    </source>
</evidence>
<reference evidence="2 3" key="1">
    <citation type="submission" date="2016-04" db="EMBL/GenBank/DDBJ databases">
        <title>A degradative enzymes factory behind the ericoid mycorrhizal symbiosis.</title>
        <authorList>
            <consortium name="DOE Joint Genome Institute"/>
            <person name="Martino E."/>
            <person name="Morin E."/>
            <person name="Grelet G."/>
            <person name="Kuo A."/>
            <person name="Kohler A."/>
            <person name="Daghino S."/>
            <person name="Barry K."/>
            <person name="Choi C."/>
            <person name="Cichocki N."/>
            <person name="Clum A."/>
            <person name="Copeland A."/>
            <person name="Hainaut M."/>
            <person name="Haridas S."/>
            <person name="Labutti K."/>
            <person name="Lindquist E."/>
            <person name="Lipzen A."/>
            <person name="Khouja H.-R."/>
            <person name="Murat C."/>
            <person name="Ohm R."/>
            <person name="Olson A."/>
            <person name="Spatafora J."/>
            <person name="Veneault-Fourrey C."/>
            <person name="Henrissat B."/>
            <person name="Grigoriev I."/>
            <person name="Martin F."/>
            <person name="Perotto S."/>
        </authorList>
    </citation>
    <scope>NUCLEOTIDE SEQUENCE [LARGE SCALE GENOMIC DNA]</scope>
    <source>
        <strain evidence="2 3">F</strain>
    </source>
</reference>
<dbReference type="EMBL" id="KZ613944">
    <property type="protein sequence ID" value="PMD41125.1"/>
    <property type="molecule type" value="Genomic_DNA"/>
</dbReference>
<dbReference type="Pfam" id="PF00149">
    <property type="entry name" value="Metallophos"/>
    <property type="match status" value="1"/>
</dbReference>
<keyword evidence="3" id="KW-1185">Reference proteome</keyword>
<dbReference type="PANTHER" id="PTHR12905:SF18">
    <property type="entry name" value="ESTER HYDROLASE, PUTATIVE (AFU_ORTHOLOGUE AFUA_4G03130)-RELATED"/>
    <property type="match status" value="1"/>
</dbReference>
<dbReference type="Proteomes" id="UP000235786">
    <property type="component" value="Unassembled WGS sequence"/>
</dbReference>
<evidence type="ECO:0000313" key="3">
    <source>
        <dbReference type="Proteomes" id="UP000235786"/>
    </source>
</evidence>
<dbReference type="PANTHER" id="PTHR12905">
    <property type="entry name" value="METALLOPHOSPHOESTERASE"/>
    <property type="match status" value="1"/>
</dbReference>
<evidence type="ECO:0000313" key="2">
    <source>
        <dbReference type="EMBL" id="PMD41125.1"/>
    </source>
</evidence>
<dbReference type="AlphaFoldDB" id="A0A2J6RRI1"/>
<gene>
    <name evidence="2" type="ORF">L207DRAFT_486717</name>
</gene>
<dbReference type="Gene3D" id="3.60.21.10">
    <property type="match status" value="1"/>
</dbReference>
<dbReference type="GO" id="GO:0016787">
    <property type="term" value="F:hydrolase activity"/>
    <property type="evidence" value="ECO:0007669"/>
    <property type="project" value="InterPro"/>
</dbReference>
<dbReference type="InterPro" id="IPR051693">
    <property type="entry name" value="UPF0046_metallophosphoest"/>
</dbReference>
<proteinExistence type="predicted"/>
<organism evidence="2 3">
    <name type="scientific">Hyaloscypha variabilis (strain UAMH 11265 / GT02V1 / F)</name>
    <name type="common">Meliniomyces variabilis</name>
    <dbReference type="NCBI Taxonomy" id="1149755"/>
    <lineage>
        <taxon>Eukaryota</taxon>
        <taxon>Fungi</taxon>
        <taxon>Dikarya</taxon>
        <taxon>Ascomycota</taxon>
        <taxon>Pezizomycotina</taxon>
        <taxon>Leotiomycetes</taxon>
        <taxon>Helotiales</taxon>
        <taxon>Hyaloscyphaceae</taxon>
        <taxon>Hyaloscypha</taxon>
        <taxon>Hyaloscypha variabilis</taxon>
    </lineage>
</organism>
<sequence length="337" mass="38372">MASTQSEGEEPVWGSQWPWERRPSIYDPPTLLDELLSSPLQLFTSRIYFALLHLREAPFKPPQNKPSIRIVCISDTHNNLPSQIPDGDLLIHCGDLTNNGTLSEIQVELDWLASLPHKHKIVIAGNHDSYFDPKSRRLEDRKSEKKPNFRGLHYLEGESLTLKFDGGRSLNLYAAGDIPEISGHDDDFAFQYPRTKTPWPNRIPIETDVLITHTPPRYHLDLDLGCDGLLQELWRVKPRLHVCGHIHSGHGRRKLFWDQSQTAYERLLASRKNGILGDLIPSSRWLDAVKVIWYSLTNLIRAHVGRPVTEEGGLLINAAMVYRNTTKIGNPPEVVEL</sequence>
<dbReference type="OrthoDB" id="630188at2759"/>
<dbReference type="InterPro" id="IPR029052">
    <property type="entry name" value="Metallo-depent_PP-like"/>
</dbReference>
<accession>A0A2J6RRI1</accession>
<protein>
    <submittedName>
        <fullName evidence="2">Calcineurin-like phosphoesterase</fullName>
    </submittedName>
</protein>
<dbReference type="InterPro" id="IPR004843">
    <property type="entry name" value="Calcineurin-like_PHP"/>
</dbReference>
<dbReference type="SUPFAM" id="SSF56300">
    <property type="entry name" value="Metallo-dependent phosphatases"/>
    <property type="match status" value="1"/>
</dbReference>